<name>A0ABP8S5I5_9ACTN</name>
<evidence type="ECO:0000256" key="1">
    <source>
        <dbReference type="SAM" id="MobiDB-lite"/>
    </source>
</evidence>
<reference evidence="3" key="1">
    <citation type="journal article" date="2019" name="Int. J. Syst. Evol. Microbiol.">
        <title>The Global Catalogue of Microorganisms (GCM) 10K type strain sequencing project: providing services to taxonomists for standard genome sequencing and annotation.</title>
        <authorList>
            <consortium name="The Broad Institute Genomics Platform"/>
            <consortium name="The Broad Institute Genome Sequencing Center for Infectious Disease"/>
            <person name="Wu L."/>
            <person name="Ma J."/>
        </authorList>
    </citation>
    <scope>NUCLEOTIDE SEQUENCE [LARGE SCALE GENOMIC DNA]</scope>
    <source>
        <strain evidence="3">JCM 3175</strain>
    </source>
</reference>
<feature type="compositionally biased region" description="Polar residues" evidence="1">
    <location>
        <begin position="9"/>
        <end position="20"/>
    </location>
</feature>
<organism evidence="2 3">
    <name type="scientific">Micromonospora coerulea</name>
    <dbReference type="NCBI Taxonomy" id="47856"/>
    <lineage>
        <taxon>Bacteria</taxon>
        <taxon>Bacillati</taxon>
        <taxon>Actinomycetota</taxon>
        <taxon>Actinomycetes</taxon>
        <taxon>Micromonosporales</taxon>
        <taxon>Micromonosporaceae</taxon>
        <taxon>Micromonospora</taxon>
    </lineage>
</organism>
<dbReference type="Proteomes" id="UP001500307">
    <property type="component" value="Unassembled WGS sequence"/>
</dbReference>
<sequence>MARSDGTPDGSQSRHSSSRPQVRAPDGFPPSLQPLLARIADRRAARTEATLQADIRQLLLAGDFGLIDSHLDADLEAPVGGGRRIDIEFGYTIIEVKRRLQQSETVGEMHLTDNTNFVALRRHIRAGLARHPATPEIEAVVMEVLG</sequence>
<keyword evidence="3" id="KW-1185">Reference proteome</keyword>
<dbReference type="RefSeq" id="WP_346116060.1">
    <property type="nucleotide sequence ID" value="NZ_BAABGU010000002.1"/>
</dbReference>
<dbReference type="EMBL" id="BAABGU010000002">
    <property type="protein sequence ID" value="GAA4562771.1"/>
    <property type="molecule type" value="Genomic_DNA"/>
</dbReference>
<feature type="region of interest" description="Disordered" evidence="1">
    <location>
        <begin position="1"/>
        <end position="31"/>
    </location>
</feature>
<protein>
    <submittedName>
        <fullName evidence="2">Uncharacterized protein</fullName>
    </submittedName>
</protein>
<proteinExistence type="predicted"/>
<comment type="caution">
    <text evidence="2">The sequence shown here is derived from an EMBL/GenBank/DDBJ whole genome shotgun (WGS) entry which is preliminary data.</text>
</comment>
<accession>A0ABP8S5I5</accession>
<evidence type="ECO:0000313" key="2">
    <source>
        <dbReference type="EMBL" id="GAA4562771.1"/>
    </source>
</evidence>
<gene>
    <name evidence="2" type="ORF">GCM10023176_05210</name>
</gene>
<evidence type="ECO:0000313" key="3">
    <source>
        <dbReference type="Proteomes" id="UP001500307"/>
    </source>
</evidence>